<dbReference type="SUPFAM" id="SSF52540">
    <property type="entry name" value="P-loop containing nucleoside triphosphate hydrolases"/>
    <property type="match status" value="2"/>
</dbReference>
<dbReference type="Gene3D" id="3.40.50.300">
    <property type="entry name" value="P-loop containing nucleotide triphosphate hydrolases"/>
    <property type="match status" value="2"/>
</dbReference>
<keyword evidence="7" id="KW-0472">Membrane</keyword>
<keyword evidence="4" id="KW-0547">Nucleotide-binding</keyword>
<gene>
    <name evidence="9" type="ORF">V5F30_11755</name>
</gene>
<dbReference type="InterPro" id="IPR003593">
    <property type="entry name" value="AAA+_ATPase"/>
</dbReference>
<dbReference type="CDD" id="cd03216">
    <property type="entry name" value="ABC_Carb_Monos_I"/>
    <property type="match status" value="1"/>
</dbReference>
<comment type="caution">
    <text evidence="9">The sequence shown here is derived from an EMBL/GenBank/DDBJ whole genome shotgun (WGS) entry which is preliminary data.</text>
</comment>
<feature type="domain" description="ABC transporter" evidence="8">
    <location>
        <begin position="14"/>
        <end position="254"/>
    </location>
</feature>
<keyword evidence="2" id="KW-1003">Cell membrane</keyword>
<dbReference type="InterPro" id="IPR003439">
    <property type="entry name" value="ABC_transporter-like_ATP-bd"/>
</dbReference>
<dbReference type="CDD" id="cd03215">
    <property type="entry name" value="ABC_Carb_Monos_II"/>
    <property type="match status" value="1"/>
</dbReference>
<dbReference type="Proteomes" id="UP001604043">
    <property type="component" value="Unassembled WGS sequence"/>
</dbReference>
<feature type="domain" description="ABC transporter" evidence="8">
    <location>
        <begin position="262"/>
        <end position="508"/>
    </location>
</feature>
<dbReference type="PROSITE" id="PS50893">
    <property type="entry name" value="ABC_TRANSPORTER_2"/>
    <property type="match status" value="2"/>
</dbReference>
<dbReference type="InterPro" id="IPR027417">
    <property type="entry name" value="P-loop_NTPase"/>
</dbReference>
<dbReference type="GO" id="GO:0005524">
    <property type="term" value="F:ATP binding"/>
    <property type="evidence" value="ECO:0007669"/>
    <property type="project" value="UniProtKB-KW"/>
</dbReference>
<sequence>MTHMQADGETPPLVLVRGVGKSYPGVRALRGVDLDLRPGEVHALVGENGAGKSTLIRILSGATQPDEGTIALRGAPVTFASPRAARDNGIVTIFQELAIVPGMTVAENIVLGNEPAGGPGRQLYDRRAAEALARETLAALGCENEIDPRARAGTLSTGQKQIVEIARALALKAPVIILDEPTASLSGKEADALLAILRRLRTDGTSILYVSHRLSEVLELADRITVLRGGAHVGTRPTSAFGDPMDLIEMMVGRPLDELFPPRNNEIGALVLKVSGLTRAGVFQDIGFDVKAGEVLGFAGLVGAGRTEIMRAVFGADRRDGGVIEKDGRRLDIRKPADAIRNGIAYIPEDRKDQGLVTSLSGHENLLMASLADYCRAGVVSRGRARRAAEEVARRLQFRGQLAKPARTNSGGNQQKIVIGKWMLSRADVFIFDEPTRGIDVGAKAEIYRQIQSLAAQGAAIVVVSSETSELVHLCHRILVVSAGRIEDELVFEAFDEQRILAAAFRGHTLPTAAHAK</sequence>
<dbReference type="EMBL" id="JBAFUR010000002">
    <property type="protein sequence ID" value="MFG1252877.1"/>
    <property type="molecule type" value="Genomic_DNA"/>
</dbReference>
<accession>A0ABW6ZGF5</accession>
<protein>
    <submittedName>
        <fullName evidence="9">Sugar ABC transporter ATP-binding protein</fullName>
    </submittedName>
</protein>
<evidence type="ECO:0000256" key="6">
    <source>
        <dbReference type="ARBA" id="ARBA00022967"/>
    </source>
</evidence>
<name>A0ABW6ZGF5_9HYPH</name>
<reference evidence="9 10" key="1">
    <citation type="submission" date="2024-02" db="EMBL/GenBank/DDBJ databases">
        <title>Expansion and revision of Xanthobacter and proposal of Roseixanthobacter gen. nov.</title>
        <authorList>
            <person name="Soltysiak M.P.M."/>
            <person name="Jalihal A."/>
            <person name="Ory A."/>
            <person name="Chrisophersen C."/>
            <person name="Lee A.D."/>
            <person name="Boulton J."/>
            <person name="Springer M."/>
        </authorList>
    </citation>
    <scope>NUCLEOTIDE SEQUENCE [LARGE SCALE GENOMIC DNA]</scope>
    <source>
        <strain evidence="9 10">CB5</strain>
    </source>
</reference>
<keyword evidence="5 9" id="KW-0067">ATP-binding</keyword>
<evidence type="ECO:0000313" key="9">
    <source>
        <dbReference type="EMBL" id="MFG1252877.1"/>
    </source>
</evidence>
<dbReference type="PANTHER" id="PTHR43790:SF3">
    <property type="entry name" value="D-ALLOSE IMPORT ATP-BINDING PROTEIN ALSA-RELATED"/>
    <property type="match status" value="1"/>
</dbReference>
<keyword evidence="10" id="KW-1185">Reference proteome</keyword>
<organism evidence="9 10">
    <name type="scientific">Xanthobacter aminoxidans</name>
    <dbReference type="NCBI Taxonomy" id="186280"/>
    <lineage>
        <taxon>Bacteria</taxon>
        <taxon>Pseudomonadati</taxon>
        <taxon>Pseudomonadota</taxon>
        <taxon>Alphaproteobacteria</taxon>
        <taxon>Hyphomicrobiales</taxon>
        <taxon>Xanthobacteraceae</taxon>
        <taxon>Xanthobacter</taxon>
    </lineage>
</organism>
<evidence type="ECO:0000313" key="10">
    <source>
        <dbReference type="Proteomes" id="UP001604043"/>
    </source>
</evidence>
<evidence type="ECO:0000256" key="5">
    <source>
        <dbReference type="ARBA" id="ARBA00022840"/>
    </source>
</evidence>
<keyword evidence="1" id="KW-0813">Transport</keyword>
<dbReference type="InterPro" id="IPR050107">
    <property type="entry name" value="ABC_carbohydrate_import_ATPase"/>
</dbReference>
<evidence type="ECO:0000256" key="4">
    <source>
        <dbReference type="ARBA" id="ARBA00022741"/>
    </source>
</evidence>
<dbReference type="SMART" id="SM00382">
    <property type="entry name" value="AAA"/>
    <property type="match status" value="2"/>
</dbReference>
<keyword evidence="6" id="KW-1278">Translocase</keyword>
<evidence type="ECO:0000256" key="2">
    <source>
        <dbReference type="ARBA" id="ARBA00022475"/>
    </source>
</evidence>
<dbReference type="PANTHER" id="PTHR43790">
    <property type="entry name" value="CARBOHYDRATE TRANSPORT ATP-BINDING PROTEIN MG119-RELATED"/>
    <property type="match status" value="1"/>
</dbReference>
<evidence type="ECO:0000256" key="3">
    <source>
        <dbReference type="ARBA" id="ARBA00022597"/>
    </source>
</evidence>
<dbReference type="RefSeq" id="WP_250168035.1">
    <property type="nucleotide sequence ID" value="NZ_JAMJXC010000018.1"/>
</dbReference>
<keyword evidence="3" id="KW-0762">Sugar transport</keyword>
<evidence type="ECO:0000256" key="1">
    <source>
        <dbReference type="ARBA" id="ARBA00022448"/>
    </source>
</evidence>
<evidence type="ECO:0000256" key="7">
    <source>
        <dbReference type="ARBA" id="ARBA00023136"/>
    </source>
</evidence>
<proteinExistence type="predicted"/>
<dbReference type="Pfam" id="PF00005">
    <property type="entry name" value="ABC_tran"/>
    <property type="match status" value="2"/>
</dbReference>
<evidence type="ECO:0000259" key="8">
    <source>
        <dbReference type="PROSITE" id="PS50893"/>
    </source>
</evidence>